<evidence type="ECO:0000256" key="13">
    <source>
        <dbReference type="ARBA" id="ARBA00022813"/>
    </source>
</evidence>
<evidence type="ECO:0000256" key="5">
    <source>
        <dbReference type="ARBA" id="ARBA00022525"/>
    </source>
</evidence>
<keyword evidence="9" id="KW-0479">Metal-binding</keyword>
<comment type="cofactor">
    <cofactor evidence="1">
        <name>Mg(2+)</name>
        <dbReference type="ChEBI" id="CHEBI:18420"/>
    </cofactor>
</comment>
<evidence type="ECO:0000256" key="21">
    <source>
        <dbReference type="SAM" id="MobiDB-lite"/>
    </source>
</evidence>
<evidence type="ECO:0000313" key="23">
    <source>
        <dbReference type="EMBL" id="KCB22286.1"/>
    </source>
</evidence>
<dbReference type="RefSeq" id="WP_185843193.1">
    <property type="nucleotide sequence ID" value="NZ_JHEM01000024.1"/>
</dbReference>
<dbReference type="PANTHER" id="PTHR48125:SF10">
    <property type="entry name" value="OS12G0136300 PROTEIN"/>
    <property type="match status" value="1"/>
</dbReference>
<dbReference type="InterPro" id="IPR049002">
    <property type="entry name" value="Stv"/>
</dbReference>
<evidence type="ECO:0000259" key="22">
    <source>
        <dbReference type="PROSITE" id="PS51771"/>
    </source>
</evidence>
<feature type="region of interest" description="Disordered" evidence="21">
    <location>
        <begin position="2394"/>
        <end position="2429"/>
    </location>
</feature>
<dbReference type="Proteomes" id="UP000025748">
    <property type="component" value="Unassembled WGS sequence"/>
</dbReference>
<evidence type="ECO:0000256" key="1">
    <source>
        <dbReference type="ARBA" id="ARBA00001946"/>
    </source>
</evidence>
<dbReference type="InterPro" id="IPR025157">
    <property type="entry name" value="Hemagglutinin_rpt"/>
</dbReference>
<comment type="subcellular location">
    <subcellularLocation>
        <location evidence="2">Host cell membrane</location>
    </subcellularLocation>
    <subcellularLocation>
        <location evidence="20">Host cytoplasm</location>
        <location evidence="20">Host cytosol</location>
    </subcellularLocation>
    <subcellularLocation>
        <location evidence="3">Secreted</location>
    </subcellularLocation>
</comment>
<evidence type="ECO:0000256" key="16">
    <source>
        <dbReference type="ARBA" id="ARBA00023026"/>
    </source>
</evidence>
<feature type="compositionally biased region" description="Basic and acidic residues" evidence="21">
    <location>
        <begin position="2418"/>
        <end position="2428"/>
    </location>
</feature>
<dbReference type="Pfam" id="PF13332">
    <property type="entry name" value="Fil_haemagg_2"/>
    <property type="match status" value="1"/>
</dbReference>
<keyword evidence="11" id="KW-0378">Hydrolase</keyword>
<evidence type="ECO:0000313" key="24">
    <source>
        <dbReference type="Proteomes" id="UP000025748"/>
    </source>
</evidence>
<dbReference type="Pfam" id="PF11713">
    <property type="entry name" value="Peptidase_C80"/>
    <property type="match status" value="2"/>
</dbReference>
<dbReference type="Gene3D" id="3.90.176.10">
    <property type="entry name" value="Toxin ADP-ribosyltransferase, Chain A, domain 1"/>
    <property type="match status" value="1"/>
</dbReference>
<keyword evidence="10" id="KW-0677">Repeat</keyword>
<evidence type="ECO:0000256" key="15">
    <source>
        <dbReference type="ARBA" id="ARBA00022870"/>
    </source>
</evidence>
<keyword evidence="15" id="KW-1043">Host membrane</keyword>
<gene>
    <name evidence="23" type="ORF">L544_3832</name>
</gene>
<keyword evidence="7" id="KW-0645">Protease</keyword>
<evidence type="ECO:0000256" key="20">
    <source>
        <dbReference type="ARBA" id="ARBA00023586"/>
    </source>
</evidence>
<evidence type="ECO:0000256" key="14">
    <source>
        <dbReference type="ARBA" id="ARBA00022842"/>
    </source>
</evidence>
<accession>A0ABR4QXA7</accession>
<evidence type="ECO:0000256" key="18">
    <source>
        <dbReference type="ARBA" id="ARBA00023136"/>
    </source>
</evidence>
<feature type="region of interest" description="Disordered" evidence="21">
    <location>
        <begin position="2799"/>
        <end position="2851"/>
    </location>
</feature>
<evidence type="ECO:0000256" key="2">
    <source>
        <dbReference type="ARBA" id="ARBA00004165"/>
    </source>
</evidence>
<feature type="compositionally biased region" description="Basic and acidic residues" evidence="21">
    <location>
        <begin position="1007"/>
        <end position="1045"/>
    </location>
</feature>
<feature type="region of interest" description="Disordered" evidence="21">
    <location>
        <begin position="2085"/>
        <end position="2126"/>
    </location>
</feature>
<name>A0ABR4QXA7_9BORD</name>
<evidence type="ECO:0000256" key="9">
    <source>
        <dbReference type="ARBA" id="ARBA00022723"/>
    </source>
</evidence>
<evidence type="ECO:0000256" key="11">
    <source>
        <dbReference type="ARBA" id="ARBA00022801"/>
    </source>
</evidence>
<feature type="compositionally biased region" description="Low complexity" evidence="21">
    <location>
        <begin position="3018"/>
        <end position="3071"/>
    </location>
</feature>
<feature type="compositionally biased region" description="Basic and acidic residues" evidence="21">
    <location>
        <begin position="3427"/>
        <end position="3437"/>
    </location>
</feature>
<proteinExistence type="predicted"/>
<feature type="region of interest" description="Disordered" evidence="21">
    <location>
        <begin position="2021"/>
        <end position="2069"/>
    </location>
</feature>
<evidence type="ECO:0000256" key="10">
    <source>
        <dbReference type="ARBA" id="ARBA00022737"/>
    </source>
</evidence>
<keyword evidence="14" id="KW-0460">Magnesium</keyword>
<dbReference type="PROSITE" id="PS51996">
    <property type="entry name" value="TR_MART"/>
    <property type="match status" value="1"/>
</dbReference>
<keyword evidence="13" id="KW-0068">Autocatalytic cleavage</keyword>
<dbReference type="Pfam" id="PF21527">
    <property type="entry name" value="Stv"/>
    <property type="match status" value="1"/>
</dbReference>
<evidence type="ECO:0000256" key="19">
    <source>
        <dbReference type="ARBA" id="ARBA00023200"/>
    </source>
</evidence>
<keyword evidence="16" id="KW-0843">Virulence</keyword>
<dbReference type="EMBL" id="JHEM01000024">
    <property type="protein sequence ID" value="KCB22286.1"/>
    <property type="molecule type" value="Genomic_DNA"/>
</dbReference>
<keyword evidence="24" id="KW-1185">Reference proteome</keyword>
<evidence type="ECO:0000256" key="17">
    <source>
        <dbReference type="ARBA" id="ARBA00023121"/>
    </source>
</evidence>
<feature type="region of interest" description="Disordered" evidence="21">
    <location>
        <begin position="3424"/>
        <end position="3454"/>
    </location>
</feature>
<dbReference type="CDD" id="cd20503">
    <property type="entry name" value="C80_adhesin-like"/>
    <property type="match status" value="2"/>
</dbReference>
<dbReference type="PANTHER" id="PTHR48125">
    <property type="entry name" value="LP07818P1"/>
    <property type="match status" value="1"/>
</dbReference>
<evidence type="ECO:0000256" key="12">
    <source>
        <dbReference type="ARBA" id="ARBA00022807"/>
    </source>
</evidence>
<keyword evidence="5" id="KW-0964">Secreted</keyword>
<feature type="compositionally biased region" description="Low complexity" evidence="21">
    <location>
        <begin position="3442"/>
        <end position="3454"/>
    </location>
</feature>
<sequence>MNKHCYRLRFHHRTAQLIPVAEIHTASSRGGTRRSRPRRGLAALPLAGLLLASPAPAQIVPADNQASTVTIAPNGVPVINIAAPDASGLSHNRFSHLNVTPPGAVFNNSKLDGRSQLAGYILKNPRLGSGPQAASILAEVTSPGPASRLGGTLEVFGRPGQLIIANPNGISVNGLSTLNIHALTLSTGSTQGADAWSLHTRQGRIDIDSDGVNTDGLSSFDLIARYINIHGPIGPLRSGAPARLGLHAGASRHDLKDGQTLPQPSTASARPAISASALGAMHGAHIRLEVTDSGAGVRLQGALLSSSDITIHANGAVLLANSTARRDTLVTAGSDVHLAEAGGILTGQALKITTSGQIQTGGKIQAGTLQVQAASLSQTAGLIDVQGGPGQLAAMITLKNAYQVGAAPAGLQVRRGNARIQAATLDNRGLITTTDGDLELKIADTLLNRGRIDTGGLLTLSTQGSLNNAGRLQSGILELHAGSLQQTGHLETQADGHITVTTDLSNPGRIAFGGQGNIQARTLSNSGTLQAGKHLRVSSDALANSGGLSGKDLSLATTGVFSNTGQIQAGGDLDIEAADYRNSAHIAGKRLRVQTGTELVLDNHAPLATERLILAAPKIVVRAELASPASLVLQSDGGIDNHAAIASAGSVQLQTQGDIHNHDGALIWAGDRLGLRGRSIFNGLHGLIHSEADMSIQASRLLRNDAGRINSRQAMSLETPLLENFSRLSGKVSIDSHQGGQAWFPVVKKPYNLRTVSMQIGEVQTGRIVSSLHLEQGVIHAGKNMDIKRPGDGPGEVHNAGRLTADGLQRIHANIRNASLSQAMTLADYFRQIPGPQVWAQDNLAVLNPLTQPFPTLYDLLDHMFDHYEYAKDAGWSTIFVAYKYKHSWLSDSLAGGNLERAPVLAKALGRALGGDWRGLSDTDRARRWAEFKAGDRGQDLPFYPDQQTVLGGRLGTDIKGKVVNGEHVADVLANPVDAALQQAVAEAQKHWKRGQPTAPGTPEPGKPTEKDAGRPDNEAKRQALTEPARKKETKEEERARKQAESDAQQLAGGRRQAYYEGHDRDFQRALDDTLSNTFLFRRAQGQPTRMPTPYYETRVRFVDQTQFYGSSYFFEKVGYTPRQGIYVSGDNYFDSTLIRREAERLMSAQTQRRVYQEGGMVRQLMDNASAVHAALGLVVGQAPSKAQLAQLRDDIVWYVWHDIDGRRVLMPKVYLSEATIQATATQKAAGGAAIVSAGNVKIHGESFDQKNALIEGGKVLLDARDDIKIVNSHGILGGLRADQQLTARARDIYVKGGVLSGKDVELDARRNLTIIVGQKSDAAGSASKDEASLIQAAGQLALRAGGQINTLGAKLAGQTVVLAARQVNLGEIREHSGEFKQESRTGFLSQSIDTWTSTLDQGKGTTVQAGKLQLDVQGDMAMMGGHIQAPRTEGKIGGHLVLAATAEHRNTRQEHDSFQLVANGRAGAGGKEASFSVGTLSPVHTQAGDGQMSGAELKTGLQIDHRTATQRTTRHQNVTFNLGDGRLDVGGVFDLGGGDINADRAQASAAHSGTLDISAARIESSKYLDSSEQLEESWSLFVGNKSNANSSILDVATHAGVAAQQAAEGREIDPLLMAAQVAGDVTNLVLNDTGELSTGVGAEFNYNRSSRHRTAENTSKIGGSIRLLSTQGDINLVGVQFSGGARVDLESAGSITMRAAKATETSFGEQHNVSAYLNATASCNAVQASCGAGGNVALAGSHSVDKGDSVEHVHGHLQAREVRVTARKDLNLIGARIDAAQDADIAVGGKLRVQTVQDTQRSSTNGGNWNLSLGAAVNNRTIGTLTGNIGATVRHEHDNAARSTQIAGIGVGNRLGMTVKGDAELIGGAITARGPGSRVDIRGKLAVSEVKDYRDHDGGYFGGSIGISASTSLPSGSISGGRIAGERQASTLHGTIDIGQGTGQGKLQVGGGVSGELNQDAGKVRSIEEDRKWAQNDISITISKLDAGGKKARQKREQGRLDGLLATDFKGGKLGHVSTPLAAATPQADDVGVTRAPADRRARSLPTTTSQPRVDAAASGAAAPEGMSGQLQSVLPGLTVKGYKGGIDVTPQGRKIPVDTGGLGRSDSSSSSHRYDGSSDLSDSASDGDDAFNAFLASQRQARQRANVVSQTLDIMPDLEPARVGQYADNYLAMTGSPQTQALSVREAVALMHYTQTSEVNAALRGLAPLAPVRGLVSAIDSATNKLIDAGFTNQGMLHRGQRAAPLEQVPEGGIYREPALMSTSENVQTAREYLKPQEGTPALLHIAGQGARITALAGLDDPLFDSIQEVLIPRQTPLRLRLKAQDGQGVLRAVLEDAQAQSRPDSGMVDALVDWPLRSPEGPRLPAAQPPRRHSMDAPDLATLLAFQSVQADPQAESAAHAGLKRQASDPGEGPAPKEGRNDPYGKRTIVLAGDDAHTRQAAERLAGKHPDNSELQQWLPSGEKMVLRAAPQTTVGPEKIQIVGHGGRSAGMPMIGDHTADQLAKALARAPLPPGSKITLVSCDSGACPGQDASSQLQRLLSQTQVKGYAGRIDVNPQGRKQAVTTGGLQGTGAASGGSTTASAELITARGVAISHTPDARQLVVAGHGGWKEKTREKTFLRRQQGDGYFELPARTRLDFYTPDGEAAKGTSAYDEIRRRPQDAALGLQPKLPLDDDTLGQLAASRNTSLETIKAEMLRYAVGRMDSIEGAQQAKNYAVYPHEEMGLAFLKQHHQDGGNPLLDLAIVTDPRHKVHLSTILEVAAKAGHQYDVVHYTPCRVCRDGKAKATDFALGAPVPAAASTPSGDAPAPKARRADRDGQGTVVPAGSGHTAAQATPSRAAGSPQAAVAAPSKRYDFRIVGYQEDDARGAEAARRLFGKHPDNAMLVRFDQEGDFTVAQRSPETPAGVAKLQLVGHHRDGLGPNLGGANGRLLAEQVKALDHAYGGRLEFGKITLVGCNTGACPDSGLHEAFRHSLPHALRHRTVGYDGLIDVTPDGRKVSVTEGGLGPKRLPARATAAAAPSPAAPSAAPSAARTRPAAGARPAATGARPPATGARPKNAKAASKSAMAQAPADVLAGYLADPSNKRRFDFVLSDQMSTLDLSDHPYYRVEGMHTIKTQDKGPEHHYVNTFTPETWTLLPPSQRPRHETRYNTADVILSQYLTAARADGFEDQRPGKLVFMLDSQDRTAPFRNADGEVNSERFLSGTRAGRQAQRLMDALDLTIDRIQFNPLIDRLDLHVSTLPGASTTDILSRHLAQPERRQAMDLLQQAFITQRQDRGGAAGSVGGTYALSDLPPDQPINLFVNSFSPDRWIMHQNWRQNAQRPYFANDVVLAQYSIAAKAHGYYGRLPRTIVRDNIVNETSQAFFAAAGARPDLQGFLTKTPNGKHTQRILDSLDMRATGLQWLPEDRQAIITVQPKVEPAKPRAEPARPKAPPAKATSRRPTAGH</sequence>
<feature type="region of interest" description="Disordered" evidence="21">
    <location>
        <begin position="986"/>
        <end position="1056"/>
    </location>
</feature>
<feature type="region of interest" description="Disordered" evidence="21">
    <location>
        <begin position="3002"/>
        <end position="3071"/>
    </location>
</feature>
<dbReference type="InterPro" id="IPR008638">
    <property type="entry name" value="FhaB/CdiA-like_TPS"/>
</dbReference>
<keyword evidence="12" id="KW-0788">Thiol protease</keyword>
<dbReference type="NCBIfam" id="TIGR01901">
    <property type="entry name" value="adhes_NPXG"/>
    <property type="match status" value="1"/>
</dbReference>
<keyword evidence="8" id="KW-0808">Transferase</keyword>
<dbReference type="InterPro" id="IPR038383">
    <property type="entry name" value="CPD_dom_sf"/>
</dbReference>
<evidence type="ECO:0000256" key="3">
    <source>
        <dbReference type="ARBA" id="ARBA00004613"/>
    </source>
</evidence>
<dbReference type="InterPro" id="IPR011050">
    <property type="entry name" value="Pectin_lyase_fold/virulence"/>
</dbReference>
<evidence type="ECO:0000256" key="6">
    <source>
        <dbReference type="ARBA" id="ARBA00022656"/>
    </source>
</evidence>
<dbReference type="InterPro" id="IPR010069">
    <property type="entry name" value="CdiA_FHA1_rpt"/>
</dbReference>
<dbReference type="PROSITE" id="PS51771">
    <property type="entry name" value="CGT_MARTX_CPD"/>
    <property type="match status" value="2"/>
</dbReference>
<dbReference type="Pfam" id="PF05860">
    <property type="entry name" value="TPS"/>
    <property type="match status" value="1"/>
</dbReference>
<dbReference type="SMART" id="SM00912">
    <property type="entry name" value="Haemagg_act"/>
    <property type="match status" value="1"/>
</dbReference>
<keyword evidence="4" id="KW-1032">Host cell membrane</keyword>
<dbReference type="Gene3D" id="3.40.50.11050">
    <property type="match status" value="2"/>
</dbReference>
<feature type="compositionally biased region" description="Low complexity" evidence="21">
    <location>
        <begin position="2106"/>
        <end position="2126"/>
    </location>
</feature>
<evidence type="ECO:0000256" key="4">
    <source>
        <dbReference type="ARBA" id="ARBA00022511"/>
    </source>
</evidence>
<dbReference type="SUPFAM" id="SSF56399">
    <property type="entry name" value="ADP-ribosylation"/>
    <property type="match status" value="1"/>
</dbReference>
<feature type="domain" description="Peptidase C80" evidence="22">
    <location>
        <begin position="2850"/>
        <end position="3024"/>
    </location>
</feature>
<keyword evidence="6" id="KW-0800">Toxin</keyword>
<comment type="caution">
    <text evidence="23">The sequence shown here is derived from an EMBL/GenBank/DDBJ whole genome shotgun (WGS) entry which is preliminary data.</text>
</comment>
<keyword evidence="17" id="KW-0446">Lipid-binding</keyword>
<feature type="domain" description="Peptidase C80" evidence="22">
    <location>
        <begin position="2418"/>
        <end position="2587"/>
    </location>
</feature>
<keyword evidence="18" id="KW-0472">Membrane</keyword>
<dbReference type="InterPro" id="IPR020974">
    <property type="entry name" value="CPD_dom"/>
</dbReference>
<dbReference type="NCBIfam" id="TIGR01731">
    <property type="entry name" value="fil_hemag_20aa"/>
    <property type="match status" value="5"/>
</dbReference>
<dbReference type="InterPro" id="IPR012334">
    <property type="entry name" value="Pectin_lyas_fold"/>
</dbReference>
<dbReference type="Gene3D" id="2.160.20.10">
    <property type="entry name" value="Single-stranded right-handed beta-helix, Pectin lyase-like"/>
    <property type="match status" value="1"/>
</dbReference>
<keyword evidence="19" id="KW-1035">Host cytoplasm</keyword>
<protein>
    <submittedName>
        <fullName evidence="23">Filamentous hemagglutinin</fullName>
    </submittedName>
</protein>
<reference evidence="23 24" key="1">
    <citation type="submission" date="2014-03" db="EMBL/GenBank/DDBJ databases">
        <title>Genome sequence of Bordetella hinzii.</title>
        <authorList>
            <person name="Register K."/>
            <person name="Harvill E."/>
            <person name="Goodfield L.L."/>
            <person name="Ivanov Y.V."/>
            <person name="Meyer J.A."/>
            <person name="Muse S.J."/>
            <person name="Jacobs N."/>
            <person name="Bendor L."/>
            <person name="Smallridge W.E."/>
            <person name="Brinkac L.M."/>
            <person name="Sanka R."/>
            <person name="Kim M."/>
            <person name="Losada L."/>
        </authorList>
    </citation>
    <scope>NUCLEOTIDE SEQUENCE [LARGE SCALE GENOMIC DNA]</scope>
    <source>
        <strain evidence="23 24">OH87 BAL007II</strain>
    </source>
</reference>
<organism evidence="23 24">
    <name type="scientific">Bordetella hinzii OH87 BAL007II</name>
    <dbReference type="NCBI Taxonomy" id="1331262"/>
    <lineage>
        <taxon>Bacteria</taxon>
        <taxon>Pseudomonadati</taxon>
        <taxon>Pseudomonadota</taxon>
        <taxon>Betaproteobacteria</taxon>
        <taxon>Burkholderiales</taxon>
        <taxon>Alcaligenaceae</taxon>
        <taxon>Bordetella</taxon>
    </lineage>
</organism>
<evidence type="ECO:0000256" key="7">
    <source>
        <dbReference type="ARBA" id="ARBA00022670"/>
    </source>
</evidence>
<dbReference type="SUPFAM" id="SSF51126">
    <property type="entry name" value="Pectin lyase-like"/>
    <property type="match status" value="1"/>
</dbReference>
<evidence type="ECO:0000256" key="8">
    <source>
        <dbReference type="ARBA" id="ARBA00022679"/>
    </source>
</evidence>